<dbReference type="GO" id="GO:0016740">
    <property type="term" value="F:transferase activity"/>
    <property type="evidence" value="ECO:0007669"/>
    <property type="project" value="UniProtKB-KW"/>
</dbReference>
<dbReference type="PANTHER" id="PTHR42924">
    <property type="entry name" value="EXONUCLEASE"/>
    <property type="match status" value="1"/>
</dbReference>
<sequence>MHYSPGALHMHTTYSDGSGSVEDLVRAARGAGLEWIILTDHDTLGGKHYEGWHDGVLLVVDHEITPDRNHFLALNVDEVVDNTLAPQDFVDEVYARGGFGIIAHPDEHVKNDFKDIYRWDDWAVDGPRERDGRPVGIELWNHLSDWGEHLTRRNKELMYFFPQLALHGPTSDTLAWWDRLNMAGKRTFGVGGIDVHAIKRKAPWGEIEVFPYQWTFGTLTNYLLLDAPLPTDVSAAMNQVYGALAAGRSYFLNRRDGTCPALGFYAEQGGQRCEIGSNPRLRDGALAITADVGSAAELRLIGNGRLAARSNRAFRYDVREPGVYRLEASRKGRQWLFSNPIYVEE</sequence>
<reference evidence="2 3" key="1">
    <citation type="submission" date="2015-09" db="EMBL/GenBank/DDBJ databases">
        <title>Draft genome sequence of Kouleothrix aurantiaca JCM 19913.</title>
        <authorList>
            <person name="Hemp J."/>
        </authorList>
    </citation>
    <scope>NUCLEOTIDE SEQUENCE [LARGE SCALE GENOMIC DNA]</scope>
    <source>
        <strain evidence="2 3">COM-B</strain>
    </source>
</reference>
<dbReference type="SMART" id="SM00481">
    <property type="entry name" value="POLIIIAc"/>
    <property type="match status" value="1"/>
</dbReference>
<keyword evidence="2" id="KW-0808">Transferase</keyword>
<evidence type="ECO:0000313" key="3">
    <source>
        <dbReference type="Proteomes" id="UP000050509"/>
    </source>
</evidence>
<dbReference type="Pfam" id="PF02811">
    <property type="entry name" value="PHP"/>
    <property type="match status" value="1"/>
</dbReference>
<proteinExistence type="predicted"/>
<organism evidence="2 3">
    <name type="scientific">Kouleothrix aurantiaca</name>
    <dbReference type="NCBI Taxonomy" id="186479"/>
    <lineage>
        <taxon>Bacteria</taxon>
        <taxon>Bacillati</taxon>
        <taxon>Chloroflexota</taxon>
        <taxon>Chloroflexia</taxon>
        <taxon>Chloroflexales</taxon>
        <taxon>Roseiflexineae</taxon>
        <taxon>Roseiflexaceae</taxon>
        <taxon>Kouleothrix</taxon>
    </lineage>
</organism>
<dbReference type="PANTHER" id="PTHR42924:SF3">
    <property type="entry name" value="POLYMERASE_HISTIDINOL PHOSPHATASE N-TERMINAL DOMAIN-CONTAINING PROTEIN"/>
    <property type="match status" value="1"/>
</dbReference>
<dbReference type="Gene3D" id="3.20.20.140">
    <property type="entry name" value="Metal-dependent hydrolases"/>
    <property type="match status" value="1"/>
</dbReference>
<accession>A0A0P9DCT0</accession>
<comment type="caution">
    <text evidence="2">The sequence shown here is derived from an EMBL/GenBank/DDBJ whole genome shotgun (WGS) entry which is preliminary data.</text>
</comment>
<feature type="domain" description="Polymerase/histidinol phosphatase N-terminal" evidence="1">
    <location>
        <begin position="6"/>
        <end position="66"/>
    </location>
</feature>
<dbReference type="PATRIC" id="fig|186479.3.peg.4348"/>
<dbReference type="InterPro" id="IPR003141">
    <property type="entry name" value="Pol/His_phosphatase_N"/>
</dbReference>
<dbReference type="GO" id="GO:0004534">
    <property type="term" value="F:5'-3' RNA exonuclease activity"/>
    <property type="evidence" value="ECO:0007669"/>
    <property type="project" value="TreeGrafter"/>
</dbReference>
<dbReference type="GO" id="GO:0035312">
    <property type="term" value="F:5'-3' DNA exonuclease activity"/>
    <property type="evidence" value="ECO:0007669"/>
    <property type="project" value="TreeGrafter"/>
</dbReference>
<dbReference type="SUPFAM" id="SSF89550">
    <property type="entry name" value="PHP domain-like"/>
    <property type="match status" value="1"/>
</dbReference>
<dbReference type="AlphaFoldDB" id="A0A0P9DCT0"/>
<evidence type="ECO:0000259" key="1">
    <source>
        <dbReference type="SMART" id="SM00481"/>
    </source>
</evidence>
<dbReference type="InterPro" id="IPR052018">
    <property type="entry name" value="PHP_domain"/>
</dbReference>
<dbReference type="NCBIfam" id="NF038032">
    <property type="entry name" value="CehA_McbA_metalo"/>
    <property type="match status" value="1"/>
</dbReference>
<name>A0A0P9DCT0_9CHLR</name>
<dbReference type="Proteomes" id="UP000050509">
    <property type="component" value="Unassembled WGS sequence"/>
</dbReference>
<gene>
    <name evidence="2" type="ORF">SE17_08810</name>
</gene>
<dbReference type="EMBL" id="LJCR01000224">
    <property type="protein sequence ID" value="KPV53586.1"/>
    <property type="molecule type" value="Genomic_DNA"/>
</dbReference>
<keyword evidence="3" id="KW-1185">Reference proteome</keyword>
<dbReference type="InterPro" id="IPR004013">
    <property type="entry name" value="PHP_dom"/>
</dbReference>
<protein>
    <submittedName>
        <fullName evidence="2">Phosphotransferase</fullName>
    </submittedName>
</protein>
<dbReference type="InterPro" id="IPR016195">
    <property type="entry name" value="Pol/histidinol_Pase-like"/>
</dbReference>
<evidence type="ECO:0000313" key="2">
    <source>
        <dbReference type="EMBL" id="KPV53586.1"/>
    </source>
</evidence>